<dbReference type="SUPFAM" id="SSF143422">
    <property type="entry name" value="Transposase IS200-like"/>
    <property type="match status" value="1"/>
</dbReference>
<evidence type="ECO:0000259" key="1">
    <source>
        <dbReference type="Pfam" id="PF01797"/>
    </source>
</evidence>
<sequence length="73" mass="8329">MCSSYPPDVEVSKLVNNLKTVSSRLIRKEFHEHVNQFYNKPVFWTGAYFVASCGGVTIEQLKSYVEKQSSPDN</sequence>
<dbReference type="GO" id="GO:0003677">
    <property type="term" value="F:DNA binding"/>
    <property type="evidence" value="ECO:0007669"/>
    <property type="project" value="InterPro"/>
</dbReference>
<dbReference type="Pfam" id="PF01797">
    <property type="entry name" value="Y1_Tnp"/>
    <property type="match status" value="1"/>
</dbReference>
<feature type="domain" description="Transposase IS200-like" evidence="1">
    <location>
        <begin position="3"/>
        <end position="68"/>
    </location>
</feature>
<evidence type="ECO:0000313" key="2">
    <source>
        <dbReference type="EMBL" id="BAY20012.1"/>
    </source>
</evidence>
<keyword evidence="2" id="KW-0614">Plasmid</keyword>
<organism evidence="2 3">
    <name type="scientific">Anabaenopsis circularis NIES-21</name>
    <dbReference type="NCBI Taxonomy" id="1085406"/>
    <lineage>
        <taxon>Bacteria</taxon>
        <taxon>Bacillati</taxon>
        <taxon>Cyanobacteriota</taxon>
        <taxon>Cyanophyceae</taxon>
        <taxon>Nostocales</taxon>
        <taxon>Nodulariaceae</taxon>
        <taxon>Anabaenopsis</taxon>
    </lineage>
</organism>
<dbReference type="GO" id="GO:0004803">
    <property type="term" value="F:transposase activity"/>
    <property type="evidence" value="ECO:0007669"/>
    <property type="project" value="InterPro"/>
</dbReference>
<dbReference type="EMBL" id="AP018176">
    <property type="protein sequence ID" value="BAY20012.1"/>
    <property type="molecule type" value="Genomic_DNA"/>
</dbReference>
<dbReference type="NCBIfam" id="NF033573">
    <property type="entry name" value="transpos_IS200"/>
    <property type="match status" value="1"/>
</dbReference>
<dbReference type="PANTHER" id="PTHR33360:SF2">
    <property type="entry name" value="TRANSPOSASE FOR INSERTION SEQUENCE ELEMENT IS200"/>
    <property type="match status" value="1"/>
</dbReference>
<dbReference type="AlphaFoldDB" id="A0A1Z4GR73"/>
<keyword evidence="3" id="KW-1185">Reference proteome</keyword>
<dbReference type="InterPro" id="IPR036515">
    <property type="entry name" value="Transposase_17_sf"/>
</dbReference>
<name>A0A1Z4GR73_9CYAN</name>
<dbReference type="Gene3D" id="3.30.70.1290">
    <property type="entry name" value="Transposase IS200-like"/>
    <property type="match status" value="1"/>
</dbReference>
<dbReference type="PANTHER" id="PTHR33360">
    <property type="entry name" value="TRANSPOSASE FOR INSERTION SEQUENCE ELEMENT IS200"/>
    <property type="match status" value="1"/>
</dbReference>
<geneLocation type="plasmid" evidence="3">
    <name>Plasmid2 dna</name>
</geneLocation>
<dbReference type="InterPro" id="IPR002686">
    <property type="entry name" value="Transposase_17"/>
</dbReference>
<dbReference type="Proteomes" id="UP000218287">
    <property type="component" value="Plasmid Plasmid2 dna"/>
</dbReference>
<reference evidence="2 3" key="1">
    <citation type="submission" date="2017-06" db="EMBL/GenBank/DDBJ databases">
        <title>Genome sequencing of cyanobaciteial culture collection at National Institute for Environmental Studies (NIES).</title>
        <authorList>
            <person name="Hirose Y."/>
            <person name="Shimura Y."/>
            <person name="Fujisawa T."/>
            <person name="Nakamura Y."/>
            <person name="Kawachi M."/>
        </authorList>
    </citation>
    <scope>NUCLEOTIDE SEQUENCE [LARGE SCALE GENOMIC DNA]</scope>
    <source>
        <strain evidence="2 3">NIES-21</strain>
        <plasmid evidence="3">Plasmid2 dna</plasmid>
    </source>
</reference>
<protein>
    <submittedName>
        <fullName evidence="2">ISSoc3, orfA transposase, interruption-C</fullName>
    </submittedName>
</protein>
<evidence type="ECO:0000313" key="3">
    <source>
        <dbReference type="Proteomes" id="UP000218287"/>
    </source>
</evidence>
<proteinExistence type="predicted"/>
<dbReference type="GO" id="GO:0006313">
    <property type="term" value="P:DNA transposition"/>
    <property type="evidence" value="ECO:0007669"/>
    <property type="project" value="InterPro"/>
</dbReference>
<gene>
    <name evidence="2" type="ORF">NIES21_58820</name>
</gene>
<accession>A0A1Z4GR73</accession>